<dbReference type="Gene3D" id="3.60.20.40">
    <property type="match status" value="2"/>
</dbReference>
<dbReference type="Pfam" id="PF01019">
    <property type="entry name" value="G_glu_transpept"/>
    <property type="match status" value="2"/>
</dbReference>
<dbReference type="SUPFAM" id="SSF56235">
    <property type="entry name" value="N-terminal nucleophile aminohydrolases (Ntn hydrolases)"/>
    <property type="match status" value="2"/>
</dbReference>
<feature type="binding site" evidence="3">
    <location>
        <position position="558"/>
    </location>
    <ligand>
        <name>L-glutamate</name>
        <dbReference type="ChEBI" id="CHEBI:29985"/>
    </ligand>
</feature>
<dbReference type="NCBIfam" id="TIGR00066">
    <property type="entry name" value="g_glut_trans"/>
    <property type="match status" value="1"/>
</dbReference>
<evidence type="ECO:0000313" key="5">
    <source>
        <dbReference type="EnsemblMetazoa" id="XP_001947606.3"/>
    </source>
</evidence>
<feature type="binding site" evidence="3">
    <location>
        <begin position="483"/>
        <end position="485"/>
    </location>
    <ligand>
        <name>L-glutamate</name>
        <dbReference type="ChEBI" id="CHEBI:29985"/>
    </ligand>
</feature>
<evidence type="ECO:0000256" key="1">
    <source>
        <dbReference type="ARBA" id="ARBA00084097"/>
    </source>
</evidence>
<dbReference type="GeneID" id="100165936"/>
<keyword evidence="4" id="KW-0812">Transmembrane</keyword>
<reference evidence="6" key="1">
    <citation type="submission" date="2010-06" db="EMBL/GenBank/DDBJ databases">
        <authorList>
            <person name="Jiang H."/>
            <person name="Abraham K."/>
            <person name="Ali S."/>
            <person name="Alsbrooks S.L."/>
            <person name="Anim B.N."/>
            <person name="Anosike U.S."/>
            <person name="Attaway T."/>
            <person name="Bandaranaike D.P."/>
            <person name="Battles P.K."/>
            <person name="Bell S.N."/>
            <person name="Bell A.V."/>
            <person name="Beltran B."/>
            <person name="Bickham C."/>
            <person name="Bustamante Y."/>
            <person name="Caleb T."/>
            <person name="Canada A."/>
            <person name="Cardenas V."/>
            <person name="Carter K."/>
            <person name="Chacko J."/>
            <person name="Chandrabose M.N."/>
            <person name="Chavez D."/>
            <person name="Chavez A."/>
            <person name="Chen L."/>
            <person name="Chu H.-S."/>
            <person name="Claassen K.J."/>
            <person name="Cockrell R."/>
            <person name="Collins M."/>
            <person name="Cooper J.A."/>
            <person name="Cree A."/>
            <person name="Curry S.M."/>
            <person name="Da Y."/>
            <person name="Dao M.D."/>
            <person name="Das B."/>
            <person name="Davila M.-L."/>
            <person name="Davy-Carroll L."/>
            <person name="Denson S."/>
            <person name="Dinh H."/>
            <person name="Ebong V.E."/>
            <person name="Edwards J.R."/>
            <person name="Egan A."/>
            <person name="El-Daye J."/>
            <person name="Escobedo L."/>
            <person name="Fernandez S."/>
            <person name="Fernando P.R."/>
            <person name="Flagg N."/>
            <person name="Forbes L.D."/>
            <person name="Fowler R.G."/>
            <person name="Fu Q."/>
            <person name="Gabisi R.A."/>
            <person name="Ganer J."/>
            <person name="Garbino Pronczuk A."/>
            <person name="Garcia R.M."/>
            <person name="Garner T."/>
            <person name="Garrett T.E."/>
            <person name="Gonzalez D.A."/>
            <person name="Hamid H."/>
            <person name="Hawkins E.S."/>
            <person name="Hirani K."/>
            <person name="Hogues M.E."/>
            <person name="Hollins B."/>
            <person name="Hsiao C.-H."/>
            <person name="Jabil R."/>
            <person name="James M.L."/>
            <person name="Jhangiani S.N."/>
            <person name="Johnson B."/>
            <person name="Johnson Q."/>
            <person name="Joshi V."/>
            <person name="Kalu J.B."/>
            <person name="Kam C."/>
            <person name="Kashfia A."/>
            <person name="Keebler J."/>
            <person name="Kisamo H."/>
            <person name="Kovar C.L."/>
            <person name="Lago L.A."/>
            <person name="Lai C.-Y."/>
            <person name="Laidlaw J."/>
            <person name="Lara F."/>
            <person name="Le T.-K."/>
            <person name="Lee S.L."/>
            <person name="Legall F.H."/>
            <person name="Lemon S.J."/>
            <person name="Lewis L.R."/>
            <person name="Li B."/>
            <person name="Liu Y."/>
            <person name="Liu Y.-S."/>
            <person name="Lopez J."/>
            <person name="Lozado R.J."/>
            <person name="Lu J."/>
            <person name="Madu R.C."/>
            <person name="Maheshwari M."/>
            <person name="Maheshwari R."/>
            <person name="Malloy K."/>
            <person name="Martinez E."/>
            <person name="Mathew T."/>
            <person name="Mercado I.C."/>
            <person name="Mercado C."/>
            <person name="Meyer B."/>
            <person name="Montgomery K."/>
            <person name="Morgan M.B."/>
            <person name="Munidasa M."/>
            <person name="Nazareth L.V."/>
            <person name="Nelson J."/>
            <person name="Ng B.M."/>
            <person name="Nguyen N.B."/>
            <person name="Nguyen P.Q."/>
            <person name="Nguyen T."/>
            <person name="Obregon M."/>
            <person name="Okwuonu G.O."/>
            <person name="Onwere C.G."/>
            <person name="Orozco G."/>
            <person name="Parra A."/>
            <person name="Patel S."/>
            <person name="Patil S."/>
            <person name="Perez A."/>
            <person name="Perez Y."/>
            <person name="Pham C."/>
            <person name="Primus E.L."/>
            <person name="Pu L.-L."/>
            <person name="Puazo M."/>
            <person name="Qin X."/>
            <person name="Quiroz J.B."/>
            <person name="Reese J."/>
            <person name="Richards S."/>
            <person name="Rives C.M."/>
            <person name="Robberts R."/>
            <person name="Ruiz S.J."/>
            <person name="Ruiz M.J."/>
            <person name="Santibanez J."/>
            <person name="Schneider B.W."/>
            <person name="Sisson I."/>
            <person name="Smith M."/>
            <person name="Sodergren E."/>
            <person name="Song X.-Z."/>
            <person name="Song B.B."/>
            <person name="Summersgill H."/>
            <person name="Thelus R."/>
            <person name="Thornton R.D."/>
            <person name="Trejos Z.Y."/>
            <person name="Usmani K."/>
            <person name="Vattathil S."/>
            <person name="Villasana D."/>
            <person name="Walker D.L."/>
            <person name="Wang S."/>
            <person name="Wang K."/>
            <person name="White C.S."/>
            <person name="Williams A.C."/>
            <person name="Williamson J."/>
            <person name="Wilson K."/>
            <person name="Woghiren I.O."/>
            <person name="Woodworth J.R."/>
            <person name="Worley K.C."/>
            <person name="Wright R.A."/>
            <person name="Wu W."/>
            <person name="Young L."/>
            <person name="Zhang L."/>
            <person name="Zhang J."/>
            <person name="Zhu Y."/>
            <person name="Muzny D.M."/>
            <person name="Weinstock G."/>
            <person name="Gibbs R.A."/>
        </authorList>
    </citation>
    <scope>NUCLEOTIDE SEQUENCE [LARGE SCALE GENOMIC DNA]</scope>
    <source>
        <strain evidence="6">LSR1</strain>
    </source>
</reference>
<dbReference type="FunFam" id="3.60.20.40:FF:000001">
    <property type="entry name" value="Gamma-glutamyltranspeptidase 1"/>
    <property type="match status" value="2"/>
</dbReference>
<evidence type="ECO:0000313" key="6">
    <source>
        <dbReference type="Proteomes" id="UP000007819"/>
    </source>
</evidence>
<evidence type="ECO:0000256" key="3">
    <source>
        <dbReference type="PIRSR" id="PIRSR600101-2"/>
    </source>
</evidence>
<feature type="transmembrane region" description="Helical" evidence="4">
    <location>
        <begin position="678"/>
        <end position="698"/>
    </location>
</feature>
<evidence type="ECO:0000256" key="4">
    <source>
        <dbReference type="SAM" id="Phobius"/>
    </source>
</evidence>
<feature type="transmembrane region" description="Helical" evidence="4">
    <location>
        <begin position="6"/>
        <end position="27"/>
    </location>
</feature>
<dbReference type="InterPro" id="IPR043137">
    <property type="entry name" value="GGT_ssub_C"/>
</dbReference>
<proteinExistence type="predicted"/>
<organism evidence="5 6">
    <name type="scientific">Acyrthosiphon pisum</name>
    <name type="common">Pea aphid</name>
    <dbReference type="NCBI Taxonomy" id="7029"/>
    <lineage>
        <taxon>Eukaryota</taxon>
        <taxon>Metazoa</taxon>
        <taxon>Ecdysozoa</taxon>
        <taxon>Arthropoda</taxon>
        <taxon>Hexapoda</taxon>
        <taxon>Insecta</taxon>
        <taxon>Pterygota</taxon>
        <taxon>Neoptera</taxon>
        <taxon>Paraneoptera</taxon>
        <taxon>Hemiptera</taxon>
        <taxon>Sternorrhyncha</taxon>
        <taxon>Aphidomorpha</taxon>
        <taxon>Aphidoidea</taxon>
        <taxon>Aphididae</taxon>
        <taxon>Macrosiphini</taxon>
        <taxon>Acyrthosiphon</taxon>
    </lineage>
</organism>
<keyword evidence="4" id="KW-1133">Transmembrane helix</keyword>
<feature type="binding site" evidence="3">
    <location>
        <position position="507"/>
    </location>
    <ligand>
        <name>L-glutamate</name>
        <dbReference type="ChEBI" id="CHEBI:29985"/>
    </ligand>
</feature>
<dbReference type="GO" id="GO:0005886">
    <property type="term" value="C:plasma membrane"/>
    <property type="evidence" value="ECO:0007669"/>
    <property type="project" value="TreeGrafter"/>
</dbReference>
<keyword evidence="4" id="KW-0472">Membrane</keyword>
<dbReference type="PANTHER" id="PTHR11686:SF9">
    <property type="entry name" value="RE13973P"/>
    <property type="match status" value="1"/>
</dbReference>
<dbReference type="InterPro" id="IPR043138">
    <property type="entry name" value="GGT_lsub"/>
</dbReference>
<evidence type="ECO:0000256" key="2">
    <source>
        <dbReference type="PIRSR" id="PIRSR600101-1"/>
    </source>
</evidence>
<dbReference type="InterPro" id="IPR000101">
    <property type="entry name" value="GGT_peptidase"/>
</dbReference>
<dbReference type="Proteomes" id="UP000007819">
    <property type="component" value="Chromosome A1"/>
</dbReference>
<protein>
    <submittedName>
        <fullName evidence="5">Uncharacterized protein</fullName>
    </submittedName>
</protein>
<feature type="binding site" evidence="3">
    <location>
        <position position="193"/>
    </location>
    <ligand>
        <name>L-glutamate</name>
        <dbReference type="ChEBI" id="CHEBI:29985"/>
    </ligand>
</feature>
<keyword evidence="1" id="KW-0800">Toxin</keyword>
<feature type="active site" description="Nucleophile" evidence="2">
    <location>
        <position position="465"/>
    </location>
</feature>
<dbReference type="PANTHER" id="PTHR11686">
    <property type="entry name" value="GAMMA GLUTAMYL TRANSPEPTIDASE"/>
    <property type="match status" value="1"/>
</dbReference>
<dbReference type="Gene3D" id="1.10.246.130">
    <property type="match status" value="2"/>
</dbReference>
<sequence length="1251" mass="136256">MLVTFRLVRVGLVILTAVVLFLVVYYLQESLEYNSATRISDQEFWFPSSSILRAVSFSEVGNTSYVEPPTQFQLKRCLYLVVLIILTAIVSFLVLYPESHATDHKIDDPDFQVPLQSNIPAGLYNEVGIVSNGGPCSQIGVDVMSKGGNAVDAAIATMLCDGVLCPEYLGIGGGFLMSIYNATTKKVITINARETAPAAASTSMFVENPDKSIYGGLAIAVPGALKGYSAIYNLYGGGVPWESLFEPAIQLCEKGMDISKRLETNMKNNQDMIENDPSLRESFYDEESSRVKTRGEIYKLPKLAETLRIIAKEGVDAIYNGSLTSKVLEDLKKVKSLITKEDLANYDVEIEESFPVKLKSGHIIHTGPPPSSGIILAYILRVLDGMLPAPNAGLDAHRLVEAFKFGYGERTHLGDHTFVDVSQIYDKVKSDCYMDSIRGRISDTFTSSDPKYYGADFHMPENHGTANIVVTDSAGNTVVCTSTLNTFFGCGFMSPSTGIIFNNQMNDFSSPEVINNYGIPSSPANFIEPGKRPMSSMCPTIITDKNGDLVLAIGGAGGSKITLTIAYVLALKLWYGMSLKEVIDKPRIYHQLVPMEVLYEYGTPKDVVQKLKDIGHLVTRLNNAVSAATAIGKSASGMIVAMPDFRRPGNSCGYIHIVHTTLLHIFTRMYFRIKSIKLFLIQSVVMFCIIAILSYRYLTLIDVSIDPMTPLPLSAIPMGQYNNAAVVSNGEPCAKIGTDILKNGGNSVDAAIATLLCDSVVCPDLTGIGGGFLMTIYNRTTNTSLFINARETAPATAKYTMYDKDPSKSLTGALAIAVPGMIRGIWVSYNLYGGGVSWASLIKPTIQLCEEGIVVSKRLGANINAARDLILKTGLKNYFFNNKTGHLMKPGDIYTMPILGQTLRVIANEGANAIYAGSLTQKLANDIQSAGGIITKKDFTDYSVLVEESFEISLKNGYKLYSGLPSGSGIILAYILRTLDGQLPTSNADLDAVRLVEAFKFAYGERTHLGDHMFVDTSEILKKVTSDMYMNSVQNNISDEYTSTDPKFYGADFSWTGDHGTENVAVLDSFGNAVAVTSSINTAFGSGFLSESTGIIFNNEMNDFSTPGSTNFYGIPPSLSNLIQPFKRPMSSMCPTVITDSKGDVVLVIGGAGGSKIPLATAYVSALVLWYNKTLKEAIEEPRLYHQLIPMQVDYEYGVLKPVVEKLKDVGHKVRRMMKKDKSAVTGIFKTPEGIITAMTDFRQQGNISGY</sequence>
<dbReference type="InterPro" id="IPR029055">
    <property type="entry name" value="Ntn_hydrolases_N"/>
</dbReference>
<dbReference type="GO" id="GO:0006751">
    <property type="term" value="P:glutathione catabolic process"/>
    <property type="evidence" value="ECO:0007669"/>
    <property type="project" value="InterPro"/>
</dbReference>
<keyword evidence="1" id="KW-1202">Platelet aggregation activating toxin</keyword>
<dbReference type="GO" id="GO:0036374">
    <property type="term" value="F:glutathione hydrolase activity"/>
    <property type="evidence" value="ECO:0007669"/>
    <property type="project" value="InterPro"/>
</dbReference>
<dbReference type="KEGG" id="api:100165936"/>
<dbReference type="AlphaFoldDB" id="A0A8R2A415"/>
<name>A0A8R2A415_ACYPI</name>
<dbReference type="PRINTS" id="PR01210">
    <property type="entry name" value="GGTRANSPTASE"/>
</dbReference>
<feature type="binding site" evidence="3">
    <location>
        <begin position="535"/>
        <end position="536"/>
    </location>
    <ligand>
        <name>L-glutamate</name>
        <dbReference type="ChEBI" id="CHEBI:29985"/>
    </ligand>
</feature>
<dbReference type="FunFam" id="1.10.246.130:FF:000001">
    <property type="entry name" value="Gamma-glutamyltransferase 5 isoform 1"/>
    <property type="match status" value="2"/>
</dbReference>
<dbReference type="RefSeq" id="XP_001947606.3">
    <property type="nucleotide sequence ID" value="XM_001947571.5"/>
</dbReference>
<keyword evidence="1" id="KW-1199">Hemostasis impairing toxin</keyword>
<dbReference type="OrthoDB" id="1081007at2759"/>
<feature type="transmembrane region" description="Helical" evidence="4">
    <location>
        <begin position="77"/>
        <end position="96"/>
    </location>
</feature>
<dbReference type="EnsemblMetazoa" id="XM_001947571.5">
    <property type="protein sequence ID" value="XP_001947606.3"/>
    <property type="gene ID" value="LOC100165936"/>
</dbReference>
<keyword evidence="6" id="KW-1185">Reference proteome</keyword>
<accession>A0A8R2A415</accession>
<reference evidence="5" key="2">
    <citation type="submission" date="2022-06" db="UniProtKB">
        <authorList>
            <consortium name="EnsemblMetazoa"/>
        </authorList>
    </citation>
    <scope>IDENTIFICATION</scope>
</reference>